<sequence length="212" mass="24083">MIPGDSDIKNEVYKKNKIRVFQSGELEEFLMVNGFKTIGKEKIVKMTNATTMARMDIMQEIVEVGVVDVQEKDLVEEYALSTICEYSCDLKNDRIIDPGCYNHIIGYEVEVYKDLKSTGALVIEGRKWKLSTSCHSKKSIKTSVLPNTQELQEKLPIELQLGPSEDVADQTELGELKSPINEKLRVSKVQSKSRSCRLVIQRRSCQSHHKSD</sequence>
<keyword evidence="2" id="KW-1185">Reference proteome</keyword>
<accession>A0AAV3QP61</accession>
<protein>
    <submittedName>
        <fullName evidence="1">Uncharacterized protein</fullName>
    </submittedName>
</protein>
<proteinExistence type="predicted"/>
<comment type="caution">
    <text evidence="1">The sequence shown here is derived from an EMBL/GenBank/DDBJ whole genome shotgun (WGS) entry which is preliminary data.</text>
</comment>
<organism evidence="1 2">
    <name type="scientific">Lithospermum erythrorhizon</name>
    <name type="common">Purple gromwell</name>
    <name type="synonym">Lithospermum officinale var. erythrorhizon</name>
    <dbReference type="NCBI Taxonomy" id="34254"/>
    <lineage>
        <taxon>Eukaryota</taxon>
        <taxon>Viridiplantae</taxon>
        <taxon>Streptophyta</taxon>
        <taxon>Embryophyta</taxon>
        <taxon>Tracheophyta</taxon>
        <taxon>Spermatophyta</taxon>
        <taxon>Magnoliopsida</taxon>
        <taxon>eudicotyledons</taxon>
        <taxon>Gunneridae</taxon>
        <taxon>Pentapetalae</taxon>
        <taxon>asterids</taxon>
        <taxon>lamiids</taxon>
        <taxon>Boraginales</taxon>
        <taxon>Boraginaceae</taxon>
        <taxon>Boraginoideae</taxon>
        <taxon>Lithospermeae</taxon>
        <taxon>Lithospermum</taxon>
    </lineage>
</organism>
<gene>
    <name evidence="1" type="ORF">LIER_20776</name>
</gene>
<dbReference type="AlphaFoldDB" id="A0AAV3QP61"/>
<name>A0AAV3QP61_LITER</name>
<evidence type="ECO:0000313" key="2">
    <source>
        <dbReference type="Proteomes" id="UP001454036"/>
    </source>
</evidence>
<dbReference type="EMBL" id="BAABME010005349">
    <property type="protein sequence ID" value="GAA0165345.1"/>
    <property type="molecule type" value="Genomic_DNA"/>
</dbReference>
<dbReference type="Proteomes" id="UP001454036">
    <property type="component" value="Unassembled WGS sequence"/>
</dbReference>
<reference evidence="1 2" key="1">
    <citation type="submission" date="2024-01" db="EMBL/GenBank/DDBJ databases">
        <title>The complete chloroplast genome sequence of Lithospermum erythrorhizon: insights into the phylogenetic relationship among Boraginaceae species and the maternal lineages of purple gromwells.</title>
        <authorList>
            <person name="Okada T."/>
            <person name="Watanabe K."/>
        </authorList>
    </citation>
    <scope>NUCLEOTIDE SEQUENCE [LARGE SCALE GENOMIC DNA]</scope>
</reference>
<evidence type="ECO:0000313" key="1">
    <source>
        <dbReference type="EMBL" id="GAA0165345.1"/>
    </source>
</evidence>